<evidence type="ECO:0000256" key="1">
    <source>
        <dbReference type="ARBA" id="ARBA00011073"/>
    </source>
</evidence>
<dbReference type="PANTHER" id="PTHR43806:SF7">
    <property type="entry name" value="MEMBRANE-BOUND TRANSCRIPTION FACTOR SITE-1 PROTEASE"/>
    <property type="match status" value="1"/>
</dbReference>
<comment type="catalytic activity">
    <reaction evidence="5">
        <text>Hydrolysis of proteins with broad specificity for peptide bonds, and a preference for a large uncharged residue in P1. Hydrolyzes peptide amides.</text>
        <dbReference type="EC" id="3.4.21.62"/>
    </reaction>
</comment>
<sequence>MPGDGDEDEGEDEATLDADGAHTHLHRRLQGRQFRGSANQLAIGSALAQEIWDEGFRGADVRIAVFDSGFPESHPHFFENVVERSNWTNEKQLNDDIGHGTYVAGVIASSSEACPGVAPDAKIYTFRTFTSQQMSYTSWFLDAFNYALFLQVDVLNLSIGGPDFLDQPFADKVHEVVAAGIVVVSAIGNDGPVFGTLNNPGDMFNVLGVGAHTLDRRVAAFQSRGMTGGERGPYQYGRPKPDILAPGQNILGPLPRGTGCRAMSGTSVASPVVAGVVALIKNAADWAARNSTRVEGTRRGLGVGFFNPGSVKQVLLDTADRVVYSEAEAKAGQQAALWSSDVSKRYNDVYVQGGGILNVPRAFFYMRDEYTPRVSAFPAAVDVRDCPMAGPNVCSGLPKVLPQWLNSATAHNGKGTMLPPQLPLVLNFTIINPVSLASKVLRVRWVPFTAPLPQNKGGEPWHPRPDAALRVRVSHAPVLYPYGGTLGVAVELLDQTEGLYLAGGKLHAQIGDLYDKSLQSDLVVPIVLRVGQGRPRRDEVSLDATGAEVTDTRRVFWDLFHSIPYPPSYSPRDDLRLDDFLDWHGDHPHTNYRGAWEKLQVYAVSMGKQVGIELVTTDIGCAYLPRGSTYLLVDPEDGFFPEEVQLLRQHVLQNSGNLVVFADWFSGTLADELPFFDDNTRVTWYPVVDGGANVPALNRLLGEFGFAFGQKSYTRESVDEGAGLDFGFGFGNALVKAPRGSRVLKMPMRLHERLPGQSRLRGGQVEERLVYAVYEDRDRYPQMGRVVVFGDSSCIDVDSKDKKNYCWGIWEHAMKSTYGRGLSRGSFEKLVGKMVDGADEIEARLEYLKEDFVENPKVDTKPEGPRDLQEWVNGKRVTRVWGHNFGDTCSVFDDSFYDVQGERM</sequence>
<accession>A0A7S1XRI8</accession>
<feature type="active site" description="Charge relay system" evidence="7">
    <location>
        <position position="99"/>
    </location>
</feature>
<dbReference type="GO" id="GO:0006508">
    <property type="term" value="P:proteolysis"/>
    <property type="evidence" value="ECO:0007669"/>
    <property type="project" value="UniProtKB-KW"/>
</dbReference>
<dbReference type="Pfam" id="PF23090">
    <property type="entry name" value="MBTPS1_4th"/>
    <property type="match status" value="1"/>
</dbReference>
<dbReference type="InterPro" id="IPR022398">
    <property type="entry name" value="Peptidase_S8_His-AS"/>
</dbReference>
<evidence type="ECO:0000256" key="6">
    <source>
        <dbReference type="ARBA" id="ARBA00023619"/>
    </source>
</evidence>
<dbReference type="Pfam" id="PF00082">
    <property type="entry name" value="Peptidase_S8"/>
    <property type="match status" value="1"/>
</dbReference>
<dbReference type="Gene3D" id="3.40.50.200">
    <property type="entry name" value="Peptidase S8/S53 domain"/>
    <property type="match status" value="1"/>
</dbReference>
<evidence type="ECO:0000256" key="7">
    <source>
        <dbReference type="PROSITE-ProRule" id="PRU01240"/>
    </source>
</evidence>
<dbReference type="InterPro" id="IPR036852">
    <property type="entry name" value="Peptidase_S8/S53_dom_sf"/>
</dbReference>
<dbReference type="EC" id="3.4.21.62" evidence="6"/>
<dbReference type="AlphaFoldDB" id="A0A7S1XRI8"/>
<keyword evidence="3 7" id="KW-0378">Hydrolase</keyword>
<gene>
    <name evidence="11" type="ORF">PPAR1163_LOCUS15866</name>
</gene>
<feature type="domain" description="MBTPS1 fourth" evidence="10">
    <location>
        <begin position="552"/>
        <end position="816"/>
    </location>
</feature>
<evidence type="ECO:0000256" key="2">
    <source>
        <dbReference type="ARBA" id="ARBA00022670"/>
    </source>
</evidence>
<evidence type="ECO:0000256" key="4">
    <source>
        <dbReference type="ARBA" id="ARBA00022825"/>
    </source>
</evidence>
<proteinExistence type="inferred from homology"/>
<comment type="similarity">
    <text evidence="1 7">Belongs to the peptidase S8 family.</text>
</comment>
<feature type="domain" description="Peptidase S8/S53" evidence="9">
    <location>
        <begin position="58"/>
        <end position="324"/>
    </location>
</feature>
<dbReference type="PROSITE" id="PS00138">
    <property type="entry name" value="SUBTILASE_SER"/>
    <property type="match status" value="1"/>
</dbReference>
<name>A0A7S1XRI8_9STRA</name>
<evidence type="ECO:0000259" key="10">
    <source>
        <dbReference type="Pfam" id="PF23090"/>
    </source>
</evidence>
<evidence type="ECO:0000256" key="8">
    <source>
        <dbReference type="SAM" id="MobiDB-lite"/>
    </source>
</evidence>
<dbReference type="InterPro" id="IPR023828">
    <property type="entry name" value="Peptidase_S8_Ser-AS"/>
</dbReference>
<evidence type="ECO:0000259" key="9">
    <source>
        <dbReference type="Pfam" id="PF00082"/>
    </source>
</evidence>
<dbReference type="EMBL" id="HBGJ01024782">
    <property type="protein sequence ID" value="CAD9257494.1"/>
    <property type="molecule type" value="Transcribed_RNA"/>
</dbReference>
<feature type="active site" description="Charge relay system" evidence="7">
    <location>
        <position position="267"/>
    </location>
</feature>
<evidence type="ECO:0000313" key="11">
    <source>
        <dbReference type="EMBL" id="CAD9257494.1"/>
    </source>
</evidence>
<dbReference type="InterPro" id="IPR050131">
    <property type="entry name" value="Peptidase_S8_subtilisin-like"/>
</dbReference>
<protein>
    <recommendedName>
        <fullName evidence="6">subtilisin</fullName>
        <ecNumber evidence="6">3.4.21.62</ecNumber>
    </recommendedName>
</protein>
<dbReference type="PROSITE" id="PS00137">
    <property type="entry name" value="SUBTILASE_HIS"/>
    <property type="match status" value="1"/>
</dbReference>
<feature type="region of interest" description="Disordered" evidence="8">
    <location>
        <begin position="1"/>
        <end position="21"/>
    </location>
</feature>
<feature type="compositionally biased region" description="Acidic residues" evidence="8">
    <location>
        <begin position="1"/>
        <end position="16"/>
    </location>
</feature>
<dbReference type="InterPro" id="IPR000209">
    <property type="entry name" value="Peptidase_S8/S53_dom"/>
</dbReference>
<evidence type="ECO:0000256" key="3">
    <source>
        <dbReference type="ARBA" id="ARBA00022801"/>
    </source>
</evidence>
<keyword evidence="4 7" id="KW-0720">Serine protease</keyword>
<dbReference type="SUPFAM" id="SSF52743">
    <property type="entry name" value="Subtilisin-like"/>
    <property type="match status" value="1"/>
</dbReference>
<dbReference type="PRINTS" id="PR00723">
    <property type="entry name" value="SUBTILISIN"/>
</dbReference>
<dbReference type="PANTHER" id="PTHR43806">
    <property type="entry name" value="PEPTIDASE S8"/>
    <property type="match status" value="1"/>
</dbReference>
<feature type="active site" description="Charge relay system" evidence="7">
    <location>
        <position position="67"/>
    </location>
</feature>
<dbReference type="InterPro" id="IPR015500">
    <property type="entry name" value="Peptidase_S8_subtilisin-rel"/>
</dbReference>
<dbReference type="InterPro" id="IPR057032">
    <property type="entry name" value="MBTPS1_4th"/>
</dbReference>
<keyword evidence="2 7" id="KW-0645">Protease</keyword>
<dbReference type="GO" id="GO:0004252">
    <property type="term" value="F:serine-type endopeptidase activity"/>
    <property type="evidence" value="ECO:0007669"/>
    <property type="project" value="UniProtKB-UniRule"/>
</dbReference>
<evidence type="ECO:0000256" key="5">
    <source>
        <dbReference type="ARBA" id="ARBA00023529"/>
    </source>
</evidence>
<dbReference type="GO" id="GO:0005794">
    <property type="term" value="C:Golgi apparatus"/>
    <property type="evidence" value="ECO:0007669"/>
    <property type="project" value="TreeGrafter"/>
</dbReference>
<dbReference type="PROSITE" id="PS51892">
    <property type="entry name" value="SUBTILASE"/>
    <property type="match status" value="1"/>
</dbReference>
<reference evidence="11" key="1">
    <citation type="submission" date="2021-01" db="EMBL/GenBank/DDBJ databases">
        <authorList>
            <person name="Corre E."/>
            <person name="Pelletier E."/>
            <person name="Niang G."/>
            <person name="Scheremetjew M."/>
            <person name="Finn R."/>
            <person name="Kale V."/>
            <person name="Holt S."/>
            <person name="Cochrane G."/>
            <person name="Meng A."/>
            <person name="Brown T."/>
            <person name="Cohen L."/>
        </authorList>
    </citation>
    <scope>NUCLEOTIDE SEQUENCE</scope>
    <source>
        <strain evidence="11">CCMP2877</strain>
    </source>
</reference>
<organism evidence="11">
    <name type="scientific">Phaeomonas parva</name>
    <dbReference type="NCBI Taxonomy" id="124430"/>
    <lineage>
        <taxon>Eukaryota</taxon>
        <taxon>Sar</taxon>
        <taxon>Stramenopiles</taxon>
        <taxon>Ochrophyta</taxon>
        <taxon>Pinguiophyceae</taxon>
        <taxon>Pinguiochrysidales</taxon>
        <taxon>Pinguiochrysidaceae</taxon>
        <taxon>Phaeomonas</taxon>
    </lineage>
</organism>